<evidence type="ECO:0000313" key="1">
    <source>
        <dbReference type="EMBL" id="MCC8429925.1"/>
    </source>
</evidence>
<proteinExistence type="predicted"/>
<organism evidence="1 2">
    <name type="scientific">Reyranella aquatilis</name>
    <dbReference type="NCBI Taxonomy" id="2035356"/>
    <lineage>
        <taxon>Bacteria</taxon>
        <taxon>Pseudomonadati</taxon>
        <taxon>Pseudomonadota</taxon>
        <taxon>Alphaproteobacteria</taxon>
        <taxon>Hyphomicrobiales</taxon>
        <taxon>Reyranellaceae</taxon>
        <taxon>Reyranella</taxon>
    </lineage>
</organism>
<gene>
    <name evidence="1" type="ORF">LJ725_13175</name>
</gene>
<dbReference type="EMBL" id="JAJISD010000005">
    <property type="protein sequence ID" value="MCC8429925.1"/>
    <property type="molecule type" value="Genomic_DNA"/>
</dbReference>
<evidence type="ECO:0000313" key="2">
    <source>
        <dbReference type="Proteomes" id="UP001198862"/>
    </source>
</evidence>
<name>A0ABS8KV06_9HYPH</name>
<dbReference type="Proteomes" id="UP001198862">
    <property type="component" value="Unassembled WGS sequence"/>
</dbReference>
<protein>
    <submittedName>
        <fullName evidence="1">Uncharacterized protein</fullName>
    </submittedName>
</protein>
<accession>A0ABS8KV06</accession>
<sequence length="235" mass="26253">MALDVYVGSLTRYYAGAWENPMEKAARERGSPRPVQPSGQAQAVTSLARIRPQVLAWRARLATALGKRIEVPLDWDETDSAPWFADRPGWDGFGALVLWAAYAEHPALRVPQTLPEEWDQNDIALTRSTAVGFKSRYSHLVRDVEMWLPVSFEITFEGEDVGGRRLMMGSVATLRRQLNDLNAATWKAAAAEVEAWGRARPEGGGLEESARYAFALFCKLARLAEAERLPMKLDH</sequence>
<reference evidence="1 2" key="1">
    <citation type="submission" date="2021-11" db="EMBL/GenBank/DDBJ databases">
        <authorList>
            <person name="Lee D.-H."/>
            <person name="Kim S.-B."/>
        </authorList>
    </citation>
    <scope>NUCLEOTIDE SEQUENCE [LARGE SCALE GENOMIC DNA]</scope>
    <source>
        <strain evidence="1 2">KCTC 52223</strain>
    </source>
</reference>
<keyword evidence="2" id="KW-1185">Reference proteome</keyword>
<comment type="caution">
    <text evidence="1">The sequence shown here is derived from an EMBL/GenBank/DDBJ whole genome shotgun (WGS) entry which is preliminary data.</text>
</comment>
<dbReference type="RefSeq" id="WP_230551122.1">
    <property type="nucleotide sequence ID" value="NZ_JAJISD010000005.1"/>
</dbReference>